<proteinExistence type="predicted"/>
<evidence type="ECO:0000313" key="2">
    <source>
        <dbReference type="Proteomes" id="UP000282529"/>
    </source>
</evidence>
<keyword evidence="2" id="KW-1185">Reference proteome</keyword>
<comment type="caution">
    <text evidence="1">The sequence shown here is derived from an EMBL/GenBank/DDBJ whole genome shotgun (WGS) entry which is preliminary data.</text>
</comment>
<gene>
    <name evidence="1" type="ORF">EH198_16430</name>
</gene>
<dbReference type="Proteomes" id="UP000282529">
    <property type="component" value="Unassembled WGS sequence"/>
</dbReference>
<dbReference type="OrthoDB" id="2659088at2"/>
<sequence>MTQVQDMTDQQLNNEISHMMMKSLGWKLVREDGPWIRPNGSYSTGRFRNYCTDHAASLEVQAAAIEKNSNEFVIALDRIINPNQQQHEFTEDEIAALLTASPRERAMAAYQVLKAHTASASG</sequence>
<evidence type="ECO:0000313" key="1">
    <source>
        <dbReference type="EMBL" id="RQW10402.1"/>
    </source>
</evidence>
<protein>
    <recommendedName>
        <fullName evidence="3">Phage ABA sandwich domain-containing protein</fullName>
    </recommendedName>
</protein>
<dbReference type="RefSeq" id="WP_124696584.1">
    <property type="nucleotide sequence ID" value="NZ_JBHUFE010000036.1"/>
</dbReference>
<evidence type="ECO:0008006" key="3">
    <source>
        <dbReference type="Google" id="ProtNLM"/>
    </source>
</evidence>
<name>A0A3N9PVF0_9BACL</name>
<organism evidence="1 2">
    <name type="scientific">Paenibacillus rhizophilus</name>
    <dbReference type="NCBI Taxonomy" id="1850366"/>
    <lineage>
        <taxon>Bacteria</taxon>
        <taxon>Bacillati</taxon>
        <taxon>Bacillota</taxon>
        <taxon>Bacilli</taxon>
        <taxon>Bacillales</taxon>
        <taxon>Paenibacillaceae</taxon>
        <taxon>Paenibacillus</taxon>
    </lineage>
</organism>
<dbReference type="EMBL" id="RQPI01000009">
    <property type="protein sequence ID" value="RQW10402.1"/>
    <property type="molecule type" value="Genomic_DNA"/>
</dbReference>
<dbReference type="AlphaFoldDB" id="A0A3N9PVF0"/>
<accession>A0A3N9PVF0</accession>
<reference evidence="1 2" key="1">
    <citation type="submission" date="2018-11" db="EMBL/GenBank/DDBJ databases">
        <title>Genome sequence of strain 7197.</title>
        <authorList>
            <person name="Gao J."/>
            <person name="Sun J."/>
        </authorList>
    </citation>
    <scope>NUCLEOTIDE SEQUENCE [LARGE SCALE GENOMIC DNA]</scope>
    <source>
        <strain evidence="1 2">7197</strain>
    </source>
</reference>